<keyword evidence="6 10" id="KW-0808">Transferase</keyword>
<gene>
    <name evidence="11" type="ORF">DB30_00268</name>
</gene>
<sequence>MTTFDSRASGVLLHPTSLPGPHGIGDLGPSARHFVEWLVSAGQRLWQVLPLNPVGAGNSPYASVSVFAGSPLLVALEPLIAAGWLTPPRPDELAQFNPHRVDFDRVIPWRMAKLREAAGRFFAGATAEQRAAFSAYVQAEASWLDDYALFMTLDGLHQQEGRGGDFVAWTDWPPALARREAAALAAIREQHSDEVQFWCFVQFCFDQQWRELKQYANDRNVQIVGDLPIFVAAHGADCWSRPELYLLGEDLEPTVVAGVPPDFFSKTGQRWGNPLYDWEAMARDGFAWWIARARRQLALADLIRVDHFRGFASYWEIPASSPLATDGHWVPGPGAALFEALQATLGDLPVIAEDLGIITEDVEALRDQLGLPGMKVLQFAFFGDATHPFLPHNYPENCVVYTGTHDNDTVRGWYEHAPARDQAFARAYLGCSGHDLHWAMIRAASASPAKLAIYQFQDVLGLDASHRMNVPGQTECWTWRFGWDGIGGEPAWRLLQLSAAHGRAPLDRLAVP</sequence>
<evidence type="ECO:0000256" key="8">
    <source>
        <dbReference type="ARBA" id="ARBA00031423"/>
    </source>
</evidence>
<accession>A0A0C2A580</accession>
<dbReference type="Proteomes" id="UP000031599">
    <property type="component" value="Unassembled WGS sequence"/>
</dbReference>
<dbReference type="PANTHER" id="PTHR32438:SF5">
    <property type="entry name" value="4-ALPHA-GLUCANOTRANSFERASE DPE1, CHLOROPLASTIC_AMYLOPLASTIC"/>
    <property type="match status" value="1"/>
</dbReference>
<evidence type="ECO:0000256" key="2">
    <source>
        <dbReference type="ARBA" id="ARBA00005684"/>
    </source>
</evidence>
<dbReference type="SUPFAM" id="SSF51445">
    <property type="entry name" value="(Trans)glycosidases"/>
    <property type="match status" value="1"/>
</dbReference>
<proteinExistence type="inferred from homology"/>
<comment type="catalytic activity">
    <reaction evidence="1 10">
        <text>Transfers a segment of a (1-&gt;4)-alpha-D-glucan to a new position in an acceptor, which may be glucose or a (1-&gt;4)-alpha-D-glucan.</text>
        <dbReference type="EC" id="2.4.1.25"/>
    </reaction>
</comment>
<evidence type="ECO:0000256" key="6">
    <source>
        <dbReference type="ARBA" id="ARBA00022679"/>
    </source>
</evidence>
<evidence type="ECO:0000256" key="5">
    <source>
        <dbReference type="ARBA" id="ARBA00022676"/>
    </source>
</evidence>
<dbReference type="RefSeq" id="WP_052546918.1">
    <property type="nucleotide sequence ID" value="NZ_JMCC02000010.1"/>
</dbReference>
<dbReference type="InterPro" id="IPR003385">
    <property type="entry name" value="Glyco_hydro_77"/>
</dbReference>
<protein>
    <recommendedName>
        <fullName evidence="4 10">4-alpha-glucanotransferase</fullName>
        <ecNumber evidence="3 10">2.4.1.25</ecNumber>
    </recommendedName>
    <alternativeName>
        <fullName evidence="8 10">Amylomaltase</fullName>
    </alternativeName>
    <alternativeName>
        <fullName evidence="9 10">Disproportionating enzyme</fullName>
    </alternativeName>
</protein>
<dbReference type="AlphaFoldDB" id="A0A0C2A580"/>
<evidence type="ECO:0000256" key="10">
    <source>
        <dbReference type="RuleBase" id="RU361207"/>
    </source>
</evidence>
<comment type="similarity">
    <text evidence="2 10">Belongs to the disproportionating enzyme family.</text>
</comment>
<keyword evidence="5 10" id="KW-0328">Glycosyltransferase</keyword>
<dbReference type="EMBL" id="JMCC02000010">
    <property type="protein sequence ID" value="KIG18583.1"/>
    <property type="molecule type" value="Genomic_DNA"/>
</dbReference>
<dbReference type="NCBIfam" id="NF011080">
    <property type="entry name" value="PRK14508.1-3"/>
    <property type="match status" value="1"/>
</dbReference>
<dbReference type="InterPro" id="IPR017853">
    <property type="entry name" value="GH"/>
</dbReference>
<dbReference type="GO" id="GO:0004134">
    <property type="term" value="F:4-alpha-glucanotransferase activity"/>
    <property type="evidence" value="ECO:0007669"/>
    <property type="project" value="UniProtKB-EC"/>
</dbReference>
<comment type="caution">
    <text evidence="11">The sequence shown here is derived from an EMBL/GenBank/DDBJ whole genome shotgun (WGS) entry which is preliminary data.</text>
</comment>
<evidence type="ECO:0000256" key="1">
    <source>
        <dbReference type="ARBA" id="ARBA00000439"/>
    </source>
</evidence>
<evidence type="ECO:0000256" key="9">
    <source>
        <dbReference type="ARBA" id="ARBA00031501"/>
    </source>
</evidence>
<dbReference type="EC" id="2.4.1.25" evidence="3 10"/>
<evidence type="ECO:0000256" key="7">
    <source>
        <dbReference type="ARBA" id="ARBA00023277"/>
    </source>
</evidence>
<name>A0A0C2A580_9BACT</name>
<organism evidence="11 12">
    <name type="scientific">Enhygromyxa salina</name>
    <dbReference type="NCBI Taxonomy" id="215803"/>
    <lineage>
        <taxon>Bacteria</taxon>
        <taxon>Pseudomonadati</taxon>
        <taxon>Myxococcota</taxon>
        <taxon>Polyangia</taxon>
        <taxon>Nannocystales</taxon>
        <taxon>Nannocystaceae</taxon>
        <taxon>Enhygromyxa</taxon>
    </lineage>
</organism>
<dbReference type="Pfam" id="PF02446">
    <property type="entry name" value="Glyco_hydro_77"/>
    <property type="match status" value="1"/>
</dbReference>
<dbReference type="GO" id="GO:0005975">
    <property type="term" value="P:carbohydrate metabolic process"/>
    <property type="evidence" value="ECO:0007669"/>
    <property type="project" value="InterPro"/>
</dbReference>
<evidence type="ECO:0000256" key="3">
    <source>
        <dbReference type="ARBA" id="ARBA00012560"/>
    </source>
</evidence>
<reference evidence="11 12" key="1">
    <citation type="submission" date="2014-12" db="EMBL/GenBank/DDBJ databases">
        <title>Genome assembly of Enhygromyxa salina DSM 15201.</title>
        <authorList>
            <person name="Sharma G."/>
            <person name="Subramanian S."/>
        </authorList>
    </citation>
    <scope>NUCLEOTIDE SEQUENCE [LARGE SCALE GENOMIC DNA]</scope>
    <source>
        <strain evidence="11 12">DSM 15201</strain>
    </source>
</reference>
<dbReference type="Gene3D" id="3.20.20.80">
    <property type="entry name" value="Glycosidases"/>
    <property type="match status" value="1"/>
</dbReference>
<dbReference type="NCBIfam" id="TIGR00217">
    <property type="entry name" value="malQ"/>
    <property type="match status" value="1"/>
</dbReference>
<evidence type="ECO:0000313" key="12">
    <source>
        <dbReference type="Proteomes" id="UP000031599"/>
    </source>
</evidence>
<evidence type="ECO:0000313" key="11">
    <source>
        <dbReference type="EMBL" id="KIG18583.1"/>
    </source>
</evidence>
<dbReference type="PANTHER" id="PTHR32438">
    <property type="entry name" value="4-ALPHA-GLUCANOTRANSFERASE DPE1, CHLOROPLASTIC/AMYLOPLASTIC"/>
    <property type="match status" value="1"/>
</dbReference>
<keyword evidence="7 10" id="KW-0119">Carbohydrate metabolism</keyword>
<evidence type="ECO:0000256" key="4">
    <source>
        <dbReference type="ARBA" id="ARBA00020295"/>
    </source>
</evidence>